<evidence type="ECO:0000313" key="2">
    <source>
        <dbReference type="EMBL" id="MBN2067101.1"/>
    </source>
</evidence>
<dbReference type="CDD" id="cd04692">
    <property type="entry name" value="NUDIX_Hydrolase"/>
    <property type="match status" value="1"/>
</dbReference>
<dbReference type="AlphaFoldDB" id="A0A938YTB0"/>
<dbReference type="InterPro" id="IPR015797">
    <property type="entry name" value="NUDIX_hydrolase-like_dom_sf"/>
</dbReference>
<dbReference type="PANTHER" id="PTHR10885:SF0">
    <property type="entry name" value="ISOPENTENYL-DIPHOSPHATE DELTA-ISOMERASE"/>
    <property type="match status" value="1"/>
</dbReference>
<dbReference type="SUPFAM" id="SSF55811">
    <property type="entry name" value="Nudix"/>
    <property type="match status" value="1"/>
</dbReference>
<evidence type="ECO:0000313" key="3">
    <source>
        <dbReference type="Proteomes" id="UP000809243"/>
    </source>
</evidence>
<dbReference type="Pfam" id="PF00293">
    <property type="entry name" value="NUDIX"/>
    <property type="match status" value="1"/>
</dbReference>
<feature type="domain" description="Nudix hydrolase" evidence="1">
    <location>
        <begin position="33"/>
        <end position="165"/>
    </location>
</feature>
<dbReference type="Gene3D" id="3.90.79.10">
    <property type="entry name" value="Nucleoside Triphosphate Pyrophosphohydrolase"/>
    <property type="match status" value="1"/>
</dbReference>
<protein>
    <submittedName>
        <fullName evidence="2">NUDIX domain-containing protein</fullName>
    </submittedName>
</protein>
<proteinExistence type="predicted"/>
<evidence type="ECO:0000259" key="1">
    <source>
        <dbReference type="PROSITE" id="PS51462"/>
    </source>
</evidence>
<sequence length="173" mass="19923">MADEGTDEFFDVIDEKGKVLGKERRSAVHRKGLLHKGAYMFVLNGKGQIFIQKRSGLKDFFPGRWDMSAAEHLKLGESYEGGAARGLKEELGIENASVEKIGEKEYHFKSEKREDNEINHVFKASFEGEIKLDSEEVSEGKWIERQELLKEMEKEPEKFTPWLLNCKDLVEKL</sequence>
<dbReference type="PANTHER" id="PTHR10885">
    <property type="entry name" value="ISOPENTENYL-DIPHOSPHATE DELTA-ISOMERASE"/>
    <property type="match status" value="1"/>
</dbReference>
<name>A0A938YTB0_9ARCH</name>
<gene>
    <name evidence="2" type="ORF">JW744_01395</name>
</gene>
<organism evidence="2 3">
    <name type="scientific">Candidatus Iainarchaeum sp</name>
    <dbReference type="NCBI Taxonomy" id="3101447"/>
    <lineage>
        <taxon>Archaea</taxon>
        <taxon>Candidatus Iainarchaeota</taxon>
        <taxon>Candidatus Iainarchaeia</taxon>
        <taxon>Candidatus Iainarchaeales</taxon>
        <taxon>Candidatus Iainarchaeaceae</taxon>
        <taxon>Candidatus Iainarchaeum</taxon>
    </lineage>
</organism>
<dbReference type="EMBL" id="JAFGDB010000025">
    <property type="protein sequence ID" value="MBN2067101.1"/>
    <property type="molecule type" value="Genomic_DNA"/>
</dbReference>
<dbReference type="Proteomes" id="UP000809243">
    <property type="component" value="Unassembled WGS sequence"/>
</dbReference>
<accession>A0A938YTB0</accession>
<comment type="caution">
    <text evidence="2">The sequence shown here is derived from an EMBL/GenBank/DDBJ whole genome shotgun (WGS) entry which is preliminary data.</text>
</comment>
<dbReference type="GO" id="GO:0003824">
    <property type="term" value="F:catalytic activity"/>
    <property type="evidence" value="ECO:0007669"/>
    <property type="project" value="UniProtKB-ARBA"/>
</dbReference>
<dbReference type="InterPro" id="IPR000086">
    <property type="entry name" value="NUDIX_hydrolase_dom"/>
</dbReference>
<reference evidence="2" key="1">
    <citation type="submission" date="2021-01" db="EMBL/GenBank/DDBJ databases">
        <title>Active Sulfur Cycling in an Early Earth Analoge.</title>
        <authorList>
            <person name="Hahn C.R."/>
            <person name="Youssef N.H."/>
            <person name="Elshahed M."/>
        </authorList>
    </citation>
    <scope>NUCLEOTIDE SEQUENCE</scope>
    <source>
        <strain evidence="2">Zod_Metabat.1151</strain>
    </source>
</reference>
<dbReference type="PROSITE" id="PS51462">
    <property type="entry name" value="NUDIX"/>
    <property type="match status" value="1"/>
</dbReference>